<dbReference type="EMBL" id="VIRV01000001">
    <property type="protein sequence ID" value="MBY0757876.1"/>
    <property type="molecule type" value="Genomic_DNA"/>
</dbReference>
<name>A0ABS7L4B6_9FIRM</name>
<feature type="signal peptide" evidence="1">
    <location>
        <begin position="1"/>
        <end position="18"/>
    </location>
</feature>
<comment type="caution">
    <text evidence="2">The sequence shown here is derived from an EMBL/GenBank/DDBJ whole genome shotgun (WGS) entry which is preliminary data.</text>
</comment>
<keyword evidence="1" id="KW-0732">Signal</keyword>
<dbReference type="Gene3D" id="3.40.50.1820">
    <property type="entry name" value="alpha/beta hydrolase"/>
    <property type="match status" value="1"/>
</dbReference>
<sequence>MKKSRVLAGLLTVVVLLAGCGKNSPDSDVESEALVSEKSQTIVQEGNNVVTSGSLPEELAKIPEDYFREADQQGTLVELDYDTYESMTYDEEREVLHKRAIVYLPYGYTEDLSYNVFYLMHGGWEDSADDRSLPDLQQ</sequence>
<dbReference type="RefSeq" id="WP_221919251.1">
    <property type="nucleotide sequence ID" value="NZ_CP173660.1"/>
</dbReference>
<dbReference type="InterPro" id="IPR029058">
    <property type="entry name" value="AB_hydrolase_fold"/>
</dbReference>
<protein>
    <recommendedName>
        <fullName evidence="4">Esterase</fullName>
    </recommendedName>
</protein>
<evidence type="ECO:0008006" key="4">
    <source>
        <dbReference type="Google" id="ProtNLM"/>
    </source>
</evidence>
<gene>
    <name evidence="2" type="ORF">FLB61_01955</name>
</gene>
<dbReference type="PROSITE" id="PS51257">
    <property type="entry name" value="PROKAR_LIPOPROTEIN"/>
    <property type="match status" value="1"/>
</dbReference>
<evidence type="ECO:0000313" key="3">
    <source>
        <dbReference type="Proteomes" id="UP000779049"/>
    </source>
</evidence>
<proteinExistence type="predicted"/>
<dbReference type="Proteomes" id="UP000779049">
    <property type="component" value="Unassembled WGS sequence"/>
</dbReference>
<feature type="chain" id="PRO_5045993868" description="Esterase" evidence="1">
    <location>
        <begin position="19"/>
        <end position="138"/>
    </location>
</feature>
<reference evidence="2 3" key="1">
    <citation type="journal article" date="2020" name="New Microbes New Infect">
        <title>Sellimonas caecigallum sp. nov., description and genome sequence of a new member of the Sellimonas genus isolated from the cecum of feral chicken.</title>
        <authorList>
            <person name="Wongkuna S."/>
            <person name="Ghimire S."/>
            <person name="Antony L."/>
            <person name="Chankhamhaengdecha S."/>
            <person name="Janvilisri T."/>
            <person name="Scaria J."/>
        </authorList>
    </citation>
    <scope>NUCLEOTIDE SEQUENCE [LARGE SCALE GENOMIC DNA]</scope>
    <source>
        <strain evidence="2 3">SW451</strain>
    </source>
</reference>
<accession>A0ABS7L4B6</accession>
<evidence type="ECO:0000256" key="1">
    <source>
        <dbReference type="SAM" id="SignalP"/>
    </source>
</evidence>
<evidence type="ECO:0000313" key="2">
    <source>
        <dbReference type="EMBL" id="MBY0757876.1"/>
    </source>
</evidence>
<keyword evidence="3" id="KW-1185">Reference proteome</keyword>
<organism evidence="2 3">
    <name type="scientific">Sellimonas caecigallum</name>
    <dbReference type="NCBI Taxonomy" id="2592333"/>
    <lineage>
        <taxon>Bacteria</taxon>
        <taxon>Bacillati</taxon>
        <taxon>Bacillota</taxon>
        <taxon>Clostridia</taxon>
        <taxon>Lachnospirales</taxon>
        <taxon>Lachnospiraceae</taxon>
        <taxon>Sellimonas</taxon>
    </lineage>
</organism>